<evidence type="ECO:0000256" key="4">
    <source>
        <dbReference type="ARBA" id="ARBA00022842"/>
    </source>
</evidence>
<dbReference type="PANTHER" id="PTHR31998">
    <property type="entry name" value="K(+)-INSENSITIVE PYROPHOSPHATE-ENERGIZED PROTON PUMP"/>
    <property type="match status" value="1"/>
</dbReference>
<evidence type="ECO:0000256" key="2">
    <source>
        <dbReference type="ARBA" id="ARBA00022448"/>
    </source>
</evidence>
<dbReference type="GO" id="GO:0004427">
    <property type="term" value="F:inorganic diphosphate phosphatase activity"/>
    <property type="evidence" value="ECO:0007669"/>
    <property type="project" value="UniProtKB-EC"/>
</dbReference>
<dbReference type="EC" id="3.6.1.1" evidence="10"/>
<dbReference type="Proteomes" id="UP000284763">
    <property type="component" value="Unassembled WGS sequence"/>
</dbReference>
<reference evidence="10 11" key="1">
    <citation type="submission" date="2018-08" db="EMBL/GenBank/DDBJ databases">
        <title>The metabolism and importance of syntrophic acetate oxidation coupled to methane or sulfide production in haloalkaline environments.</title>
        <authorList>
            <person name="Timmers P.H.A."/>
            <person name="Vavourakis C.D."/>
            <person name="Sorokin D.Y."/>
            <person name="Sinninghe Damste J.S."/>
            <person name="Muyzer G."/>
            <person name="Stams A.J.M."/>
            <person name="Plugge C.M."/>
        </authorList>
    </citation>
    <scope>NUCLEOTIDE SEQUENCE [LARGE SCALE GENOMIC DNA]</scope>
    <source>
        <strain evidence="10">MSAO_Arc3</strain>
    </source>
</reference>
<comment type="caution">
    <text evidence="10">The sequence shown here is derived from an EMBL/GenBank/DDBJ whole genome shotgun (WGS) entry which is preliminary data.</text>
</comment>
<evidence type="ECO:0000256" key="7">
    <source>
        <dbReference type="ARBA" id="ARBA00023065"/>
    </source>
</evidence>
<feature type="transmembrane region" description="Helical" evidence="9">
    <location>
        <begin position="57"/>
        <end position="74"/>
    </location>
</feature>
<sequence length="197" mass="20106">MDTLVYLAPVAGIISLVFAAFFARSVLKEGTGNEKMQEVAMAIQEGAMAYLNRQFKTIAVVAVIIAILILVLLGDDALKIAIGFLVGAASSALAGYIGMHVSVRANVRTANAASKGLKHALSVAFRGGAVTGLAVVGLALLGTSGFYILYGDVDLILGFAFGASLISLFARVGGGIYTKAADVGADLVGKVEAGIPE</sequence>
<evidence type="ECO:0000313" key="10">
    <source>
        <dbReference type="EMBL" id="RQD80491.1"/>
    </source>
</evidence>
<feature type="non-terminal residue" evidence="10">
    <location>
        <position position="197"/>
    </location>
</feature>
<keyword evidence="7" id="KW-0406">Ion transport</keyword>
<evidence type="ECO:0000313" key="11">
    <source>
        <dbReference type="Proteomes" id="UP000284763"/>
    </source>
</evidence>
<comment type="subcellular location">
    <subcellularLocation>
        <location evidence="1">Endomembrane system</location>
        <topology evidence="1">Multi-pass membrane protein</topology>
    </subcellularLocation>
</comment>
<keyword evidence="3 9" id="KW-0812">Transmembrane</keyword>
<dbReference type="EMBL" id="QZAB01000557">
    <property type="protein sequence ID" value="RQD80491.1"/>
    <property type="molecule type" value="Genomic_DNA"/>
</dbReference>
<dbReference type="AlphaFoldDB" id="A0A3R7XDZ3"/>
<evidence type="ECO:0000256" key="8">
    <source>
        <dbReference type="ARBA" id="ARBA00023136"/>
    </source>
</evidence>
<evidence type="ECO:0000256" key="5">
    <source>
        <dbReference type="ARBA" id="ARBA00022967"/>
    </source>
</evidence>
<evidence type="ECO:0000256" key="9">
    <source>
        <dbReference type="SAM" id="Phobius"/>
    </source>
</evidence>
<keyword evidence="4" id="KW-0460">Magnesium</keyword>
<feature type="transmembrane region" description="Helical" evidence="9">
    <location>
        <begin position="120"/>
        <end position="141"/>
    </location>
</feature>
<accession>A0A3R7XDZ3</accession>
<dbReference type="GO" id="GO:0016020">
    <property type="term" value="C:membrane"/>
    <property type="evidence" value="ECO:0007669"/>
    <property type="project" value="InterPro"/>
</dbReference>
<protein>
    <submittedName>
        <fullName evidence="10">Sodium-translocating pyrophosphatase</fullName>
        <ecNumber evidence="10">3.6.1.1</ecNumber>
    </submittedName>
</protein>
<dbReference type="Pfam" id="PF03030">
    <property type="entry name" value="H_PPase"/>
    <property type="match status" value="1"/>
</dbReference>
<keyword evidence="10" id="KW-0378">Hydrolase</keyword>
<evidence type="ECO:0000256" key="3">
    <source>
        <dbReference type="ARBA" id="ARBA00022692"/>
    </source>
</evidence>
<feature type="transmembrane region" description="Helical" evidence="9">
    <location>
        <begin position="147"/>
        <end position="170"/>
    </location>
</feature>
<evidence type="ECO:0000256" key="6">
    <source>
        <dbReference type="ARBA" id="ARBA00022989"/>
    </source>
</evidence>
<organism evidence="10 11">
    <name type="scientific">Methanosalsum natronophilum</name>
    <dbReference type="NCBI Taxonomy" id="768733"/>
    <lineage>
        <taxon>Archaea</taxon>
        <taxon>Methanobacteriati</taxon>
        <taxon>Methanobacteriota</taxon>
        <taxon>Stenosarchaea group</taxon>
        <taxon>Methanomicrobia</taxon>
        <taxon>Methanosarcinales</taxon>
        <taxon>Methanosarcinaceae</taxon>
        <taxon>Methanosalsum</taxon>
    </lineage>
</organism>
<keyword evidence="6 9" id="KW-1133">Transmembrane helix</keyword>
<keyword evidence="5" id="KW-1278">Translocase</keyword>
<feature type="transmembrane region" description="Helical" evidence="9">
    <location>
        <begin position="6"/>
        <end position="27"/>
    </location>
</feature>
<dbReference type="GO" id="GO:0012505">
    <property type="term" value="C:endomembrane system"/>
    <property type="evidence" value="ECO:0007669"/>
    <property type="project" value="UniProtKB-SubCell"/>
</dbReference>
<dbReference type="InterPro" id="IPR004131">
    <property type="entry name" value="PPase-energised_H-pump"/>
</dbReference>
<keyword evidence="8 9" id="KW-0472">Membrane</keyword>
<evidence type="ECO:0000256" key="1">
    <source>
        <dbReference type="ARBA" id="ARBA00004127"/>
    </source>
</evidence>
<name>A0A3R7XDZ3_9EURY</name>
<proteinExistence type="predicted"/>
<keyword evidence="2" id="KW-0813">Transport</keyword>
<feature type="transmembrane region" description="Helical" evidence="9">
    <location>
        <begin position="80"/>
        <end position="99"/>
    </location>
</feature>
<gene>
    <name evidence="10" type="primary">hppA</name>
    <name evidence="10" type="ORF">D5R95_08745</name>
</gene>
<dbReference type="GO" id="GO:0009678">
    <property type="term" value="F:diphosphate hydrolysis-driven proton transmembrane transporter activity"/>
    <property type="evidence" value="ECO:0007669"/>
    <property type="project" value="InterPro"/>
</dbReference>